<accession>A0A2I0IZ43</accession>
<reference evidence="2 3" key="1">
    <citation type="submission" date="2017-11" db="EMBL/GenBank/DDBJ databases">
        <title>De-novo sequencing of pomegranate (Punica granatum L.) genome.</title>
        <authorList>
            <person name="Akparov Z."/>
            <person name="Amiraslanov A."/>
            <person name="Hajiyeva S."/>
            <person name="Abbasov M."/>
            <person name="Kaur K."/>
            <person name="Hamwieh A."/>
            <person name="Solovyev V."/>
            <person name="Salamov A."/>
            <person name="Braich B."/>
            <person name="Kosarev P."/>
            <person name="Mahmoud A."/>
            <person name="Hajiyev E."/>
            <person name="Babayeva S."/>
            <person name="Izzatullayeva V."/>
            <person name="Mammadov A."/>
            <person name="Mammadov A."/>
            <person name="Sharifova S."/>
            <person name="Ojaghi J."/>
            <person name="Eynullazada K."/>
            <person name="Bayramov B."/>
            <person name="Abdulazimova A."/>
            <person name="Shahmuradov I."/>
        </authorList>
    </citation>
    <scope>NUCLEOTIDE SEQUENCE [LARGE SCALE GENOMIC DNA]</scope>
    <source>
        <strain evidence="3">cv. AG2017</strain>
        <tissue evidence="2">Leaf</tissue>
    </source>
</reference>
<dbReference type="Proteomes" id="UP000233551">
    <property type="component" value="Unassembled WGS sequence"/>
</dbReference>
<proteinExistence type="predicted"/>
<keyword evidence="3" id="KW-1185">Reference proteome</keyword>
<name>A0A2I0IZ43_PUNGR</name>
<organism evidence="2 3">
    <name type="scientific">Punica granatum</name>
    <name type="common">Pomegranate</name>
    <dbReference type="NCBI Taxonomy" id="22663"/>
    <lineage>
        <taxon>Eukaryota</taxon>
        <taxon>Viridiplantae</taxon>
        <taxon>Streptophyta</taxon>
        <taxon>Embryophyta</taxon>
        <taxon>Tracheophyta</taxon>
        <taxon>Spermatophyta</taxon>
        <taxon>Magnoliopsida</taxon>
        <taxon>eudicotyledons</taxon>
        <taxon>Gunneridae</taxon>
        <taxon>Pentapetalae</taxon>
        <taxon>rosids</taxon>
        <taxon>malvids</taxon>
        <taxon>Myrtales</taxon>
        <taxon>Lythraceae</taxon>
        <taxon>Punica</taxon>
    </lineage>
</organism>
<dbReference type="AlphaFoldDB" id="A0A2I0IZ43"/>
<comment type="caution">
    <text evidence="2">The sequence shown here is derived from an EMBL/GenBank/DDBJ whole genome shotgun (WGS) entry which is preliminary data.</text>
</comment>
<feature type="region of interest" description="Disordered" evidence="1">
    <location>
        <begin position="66"/>
        <end position="86"/>
    </location>
</feature>
<gene>
    <name evidence="2" type="ORF">CRG98_030364</name>
</gene>
<sequence length="115" mass="13031">MAYIGFHEFPLSRFESFLACSTSGYEERVGEVFESRVTRLNAWKGARVQRMHVRARMGAGLGVREHARARQGVRRGEGAQARGRSERGRAACRRALEYCSPESMVVARNEEINLK</sequence>
<protein>
    <submittedName>
        <fullName evidence="2">Uncharacterized protein</fullName>
    </submittedName>
</protein>
<evidence type="ECO:0000256" key="1">
    <source>
        <dbReference type="SAM" id="MobiDB-lite"/>
    </source>
</evidence>
<evidence type="ECO:0000313" key="3">
    <source>
        <dbReference type="Proteomes" id="UP000233551"/>
    </source>
</evidence>
<dbReference type="EMBL" id="PGOL01002258">
    <property type="protein sequence ID" value="PKI49255.1"/>
    <property type="molecule type" value="Genomic_DNA"/>
</dbReference>
<evidence type="ECO:0000313" key="2">
    <source>
        <dbReference type="EMBL" id="PKI49255.1"/>
    </source>
</evidence>